<dbReference type="InterPro" id="IPR014895">
    <property type="entry name" value="Alginate_lyase_2"/>
</dbReference>
<name>A0A069PYU3_PSEAI</name>
<dbReference type="SUPFAM" id="SSF49899">
    <property type="entry name" value="Concanavalin A-like lectins/glucanases"/>
    <property type="match status" value="1"/>
</dbReference>
<evidence type="ECO:0000313" key="9">
    <source>
        <dbReference type="Proteomes" id="UP000284767"/>
    </source>
</evidence>
<dbReference type="Proteomes" id="UP000284767">
    <property type="component" value="Unassembled WGS sequence"/>
</dbReference>
<evidence type="ECO:0000313" key="5">
    <source>
        <dbReference type="EMBL" id="RPM21757.1"/>
    </source>
</evidence>
<dbReference type="KEGG" id="paeb:NCGM1900_4778"/>
<organism evidence="2 7">
    <name type="scientific">Pseudomonas aeruginosa</name>
    <dbReference type="NCBI Taxonomy" id="287"/>
    <lineage>
        <taxon>Bacteria</taxon>
        <taxon>Pseudomonadati</taxon>
        <taxon>Pseudomonadota</taxon>
        <taxon>Gammaproteobacteria</taxon>
        <taxon>Pseudomonadales</taxon>
        <taxon>Pseudomonadaceae</taxon>
        <taxon>Pseudomonas</taxon>
    </lineage>
</organism>
<evidence type="ECO:0000313" key="6">
    <source>
        <dbReference type="EMBL" id="WOS75139.1"/>
    </source>
</evidence>
<reference evidence="5 9" key="5">
    <citation type="submission" date="2019-01" db="EMBL/GenBank/DDBJ databases">
        <title>The Pseudomonas aeruginosa pan-genome provides new insights on its population structure, horizontal gene transfer and pathogenicity.</title>
        <authorList>
            <person name="Freschi L."/>
            <person name="Vincent A.T."/>
            <person name="Jeukens J."/>
            <person name="Emond-Rheault J.-G."/>
            <person name="Kukavica-Ibrulj I."/>
            <person name="Dupont M.-J."/>
            <person name="Charette S.J."/>
            <person name="Boyle B."/>
            <person name="Levesque R.C."/>
        </authorList>
    </citation>
    <scope>NUCLEOTIDE SEQUENCE [LARGE SCALE GENOMIC DNA]</scope>
    <source>
        <strain evidence="5 9">PA-W36</strain>
    </source>
</reference>
<dbReference type="Gene3D" id="2.60.120.200">
    <property type="match status" value="1"/>
</dbReference>
<sequence length="231" mass="26251">MIDLSTWNLTIPTEPTPQVITTQQLNNGYQSRYFQQGNDGGLVFWVPIDGSHTEDSTYPRTELRETQADGSLDNWYYWQADNELRVTMSVEKVPSKNKVIIGQIHSKSPQTDDGEPLVKLQYYYKPEEGLGRVEALVRNHPDDSYSRNVSILEQVRLGERFNYSLRVTSSGELAVRARSQDGEEDAYYQTLGSAWNDQLLYFKAGAYVNDNAGDSGEGSRVTIYHLNTAHR</sequence>
<dbReference type="EMBL" id="CVVU01000023">
    <property type="protein sequence ID" value="CRO05037.1"/>
    <property type="molecule type" value="Genomic_DNA"/>
</dbReference>
<dbReference type="GO" id="GO:0045135">
    <property type="term" value="F:poly(beta-D-mannuronate) lyase activity"/>
    <property type="evidence" value="ECO:0007669"/>
    <property type="project" value="UniProtKB-EC"/>
</dbReference>
<reference evidence="5 9" key="4">
    <citation type="submission" date="2017-08" db="EMBL/GenBank/DDBJ databases">
        <authorList>
            <person name="Feschi L."/>
            <person name="Jeukens J."/>
            <person name="Emond-Rheault J.-G."/>
            <person name="Kukavica-Ibrulj I."/>
            <person name="Boyle B."/>
            <person name="Levesque R.C."/>
        </authorList>
    </citation>
    <scope>NUCLEOTIDE SEQUENCE [LARGE SCALE GENOMIC DNA]</scope>
    <source>
        <strain evidence="5 9">PA-W36</strain>
    </source>
</reference>
<evidence type="ECO:0000313" key="8">
    <source>
        <dbReference type="Proteomes" id="UP000194857"/>
    </source>
</evidence>
<reference evidence="6" key="8">
    <citation type="submission" date="2023-10" db="EMBL/GenBank/DDBJ databases">
        <title>Pathogen: clinical or host-associated sample.</title>
        <authorList>
            <person name="Hergert J."/>
            <person name="Casey R."/>
            <person name="Wagner J."/>
            <person name="Young E.L."/>
            <person name="Oakeson K.F."/>
        </authorList>
    </citation>
    <scope>NUCLEOTIDE SEQUENCE</scope>
    <source>
        <strain evidence="6">2021CK-01020</strain>
    </source>
</reference>
<gene>
    <name evidence="2" type="primary">alyA_1</name>
    <name evidence="4" type="ORF">CAZ10_29770</name>
    <name evidence="3" type="ORF">GNQ48_00630</name>
    <name evidence="5" type="ORF">IPC1295_05690</name>
    <name evidence="6" type="ORF">L4V69_21810</name>
    <name evidence="2" type="ORF">PAERUG_P19_London_7_VIM_2_05_10_00657</name>
</gene>
<reference evidence="6" key="7">
    <citation type="submission" date="2023-06" db="EMBL/GenBank/DDBJ databases">
        <authorList>
            <consortium name="Clinical and Environmental Microbiology Branch: Whole genome sequencing antimicrobial resistance pathogens in the healthcare setting"/>
        </authorList>
    </citation>
    <scope>NUCLEOTIDE SEQUENCE</scope>
    <source>
        <strain evidence="6">2021CK-01020</strain>
    </source>
</reference>
<dbReference type="Proteomes" id="UP000194857">
    <property type="component" value="Unassembled WGS sequence"/>
</dbReference>
<dbReference type="RefSeq" id="WP_003087865.1">
    <property type="nucleotide sequence ID" value="NZ_AP014622.1"/>
</dbReference>
<dbReference type="Proteomes" id="UP000045039">
    <property type="component" value="Unassembled WGS sequence"/>
</dbReference>
<evidence type="ECO:0000313" key="7">
    <source>
        <dbReference type="Proteomes" id="UP000045039"/>
    </source>
</evidence>
<dbReference type="EMBL" id="CP136986">
    <property type="protein sequence ID" value="WOS75139.1"/>
    <property type="molecule type" value="Genomic_DNA"/>
</dbReference>
<protein>
    <submittedName>
        <fullName evidence="2">Alginate lyase</fullName>
        <ecNumber evidence="2">4.2.2.3</ecNumber>
    </submittedName>
    <submittedName>
        <fullName evidence="3">Polysaccharide lyase family 7 protein</fullName>
    </submittedName>
</protein>
<dbReference type="EMBL" id="NSNE01000002">
    <property type="protein sequence ID" value="RPM21757.1"/>
    <property type="molecule type" value="Genomic_DNA"/>
</dbReference>
<dbReference type="InterPro" id="IPR013320">
    <property type="entry name" value="ConA-like_dom_sf"/>
</dbReference>
<dbReference type="EC" id="4.2.2.3" evidence="2"/>
<proteinExistence type="predicted"/>
<evidence type="ECO:0000313" key="10">
    <source>
        <dbReference type="Proteomes" id="UP000433532"/>
    </source>
</evidence>
<evidence type="ECO:0000313" key="4">
    <source>
        <dbReference type="EMBL" id="OTI56305.1"/>
    </source>
</evidence>
<dbReference type="AlphaFoldDB" id="A0A069PYU3"/>
<feature type="domain" description="Alginate lyase 2" evidence="1">
    <location>
        <begin position="2"/>
        <end position="230"/>
    </location>
</feature>
<evidence type="ECO:0000313" key="2">
    <source>
        <dbReference type="EMBL" id="CRO05037.1"/>
    </source>
</evidence>
<reference evidence="3 10" key="6">
    <citation type="submission" date="2019-11" db="EMBL/GenBank/DDBJ databases">
        <title>Genomes of ocular Pseudomonas aeruginosa isolates.</title>
        <authorList>
            <person name="Khan M."/>
            <person name="Rice S.A."/>
            <person name="Willcox M.D.P."/>
            <person name="Stapleton F."/>
        </authorList>
    </citation>
    <scope>NUCLEOTIDE SEQUENCE [LARGE SCALE GENOMIC DNA]</scope>
    <source>
        <strain evidence="3 10">PA221</strain>
    </source>
</reference>
<dbReference type="EMBL" id="NFFZ01000022">
    <property type="protein sequence ID" value="OTI56305.1"/>
    <property type="molecule type" value="Genomic_DNA"/>
</dbReference>
<dbReference type="Pfam" id="PF08787">
    <property type="entry name" value="Alginate_lyase2"/>
    <property type="match status" value="1"/>
</dbReference>
<dbReference type="Proteomes" id="UP000433532">
    <property type="component" value="Unassembled WGS sequence"/>
</dbReference>
<dbReference type="Proteomes" id="UP001297540">
    <property type="component" value="Chromosome"/>
</dbReference>
<dbReference type="SMR" id="A0A069PYU3"/>
<dbReference type="OMA" id="FWVPVTG"/>
<dbReference type="EMBL" id="WOAD01000001">
    <property type="protein sequence ID" value="MUI33492.1"/>
    <property type="molecule type" value="Genomic_DNA"/>
</dbReference>
<accession>A0A069PYU3</accession>
<evidence type="ECO:0000259" key="1">
    <source>
        <dbReference type="Pfam" id="PF08787"/>
    </source>
</evidence>
<evidence type="ECO:0000313" key="3">
    <source>
        <dbReference type="EMBL" id="MUI33492.1"/>
    </source>
</evidence>
<reference evidence="4 8" key="3">
    <citation type="submission" date="2017-05" db="EMBL/GenBank/DDBJ databases">
        <authorList>
            <person name="Song R."/>
            <person name="Chenine A.L."/>
            <person name="Ruprecht R.M."/>
        </authorList>
    </citation>
    <scope>NUCLEOTIDE SEQUENCE [LARGE SCALE GENOMIC DNA]</scope>
    <source>
        <strain evidence="4 8">S567_C10_BS</strain>
    </source>
</reference>
<reference evidence="2" key="1">
    <citation type="submission" date="2015-06" db="EMBL/GenBank/DDBJ databases">
        <authorList>
            <person name="Radhakrishnan R."/>
            <person name="Underwood A."/>
            <person name="Al-Shahib A."/>
        </authorList>
    </citation>
    <scope>NUCLEOTIDE SEQUENCE</scope>
    <source>
        <strain evidence="2">P19_London_7_VIM_2_05_10</strain>
    </source>
</reference>
<keyword evidence="2" id="KW-0456">Lyase</keyword>
<reference evidence="7" key="2">
    <citation type="submission" date="2015-06" db="EMBL/GenBank/DDBJ databases">
        <authorList>
            <person name="Radhakrishnan Rajesh"/>
            <person name="Underwood Anthony"/>
            <person name="Al-Shahib Ali"/>
        </authorList>
    </citation>
    <scope>NUCLEOTIDE SEQUENCE [LARGE SCALE GENOMIC DNA]</scope>
    <source>
        <strain evidence="7">P19_London_7_VIM_2_05_10</strain>
    </source>
</reference>
<accession>A0A1S1C096</accession>